<gene>
    <name evidence="2" type="ORF">RMAR1173_LOCUS21164</name>
</gene>
<sequence>MAAVSGGDGVTGADEVVPQDVVLELFKKDMQDANDVFKKRGGVNALKHKGAPRRITTVTSDGVETTNMLQEGDWLVMAVPMGEEYVVKPDKFAARYGEDKPSEPKEANGRSPDELTPQGFHYYPALGKVLRHQVTSQDIETRFPSGRFMAPWGESMVVNSGDSLVIPFPSASEIYRIGAAEFEATYEPDAP</sequence>
<dbReference type="EMBL" id="HBHJ01031963">
    <property type="protein sequence ID" value="CAD9710171.1"/>
    <property type="molecule type" value="Transcribed_RNA"/>
</dbReference>
<feature type="compositionally biased region" description="Basic and acidic residues" evidence="1">
    <location>
        <begin position="96"/>
        <end position="113"/>
    </location>
</feature>
<evidence type="ECO:0000313" key="2">
    <source>
        <dbReference type="EMBL" id="CAD9710171.1"/>
    </source>
</evidence>
<feature type="region of interest" description="Disordered" evidence="1">
    <location>
        <begin position="96"/>
        <end position="117"/>
    </location>
</feature>
<organism evidence="2">
    <name type="scientific">Rhizochromulina marina</name>
    <dbReference type="NCBI Taxonomy" id="1034831"/>
    <lineage>
        <taxon>Eukaryota</taxon>
        <taxon>Sar</taxon>
        <taxon>Stramenopiles</taxon>
        <taxon>Ochrophyta</taxon>
        <taxon>Dictyochophyceae</taxon>
        <taxon>Rhizochromulinales</taxon>
        <taxon>Rhizochromulina</taxon>
    </lineage>
</organism>
<proteinExistence type="predicted"/>
<accession>A0A7S2SUS5</accession>
<dbReference type="AlphaFoldDB" id="A0A7S2SUS5"/>
<evidence type="ECO:0000256" key="1">
    <source>
        <dbReference type="SAM" id="MobiDB-lite"/>
    </source>
</evidence>
<reference evidence="2" key="1">
    <citation type="submission" date="2021-01" db="EMBL/GenBank/DDBJ databases">
        <authorList>
            <person name="Corre E."/>
            <person name="Pelletier E."/>
            <person name="Niang G."/>
            <person name="Scheremetjew M."/>
            <person name="Finn R."/>
            <person name="Kale V."/>
            <person name="Holt S."/>
            <person name="Cochrane G."/>
            <person name="Meng A."/>
            <person name="Brown T."/>
            <person name="Cohen L."/>
        </authorList>
    </citation>
    <scope>NUCLEOTIDE SEQUENCE</scope>
    <source>
        <strain evidence="2">CCMP1243</strain>
    </source>
</reference>
<name>A0A7S2SUS5_9STRA</name>
<protein>
    <submittedName>
        <fullName evidence="2">Uncharacterized protein</fullName>
    </submittedName>
</protein>